<feature type="compositionally biased region" description="Basic and acidic residues" evidence="2">
    <location>
        <begin position="215"/>
        <end position="233"/>
    </location>
</feature>
<feature type="region of interest" description="Disordered" evidence="2">
    <location>
        <begin position="260"/>
        <end position="281"/>
    </location>
</feature>
<comment type="caution">
    <text evidence="4">The sequence shown here is derived from an EMBL/GenBank/DDBJ whole genome shotgun (WGS) entry which is preliminary data.</text>
</comment>
<dbReference type="InterPro" id="IPR057953">
    <property type="entry name" value="SAPC2_N"/>
</dbReference>
<dbReference type="AlphaFoldDB" id="A0AAD9NBS4"/>
<evidence type="ECO:0000256" key="2">
    <source>
        <dbReference type="SAM" id="MobiDB-lite"/>
    </source>
</evidence>
<feature type="domain" description="Suppressor APC" evidence="3">
    <location>
        <begin position="12"/>
        <end position="88"/>
    </location>
</feature>
<evidence type="ECO:0000256" key="1">
    <source>
        <dbReference type="SAM" id="Coils"/>
    </source>
</evidence>
<dbReference type="Proteomes" id="UP001209878">
    <property type="component" value="Unassembled WGS sequence"/>
</dbReference>
<accession>A0AAD9NBS4</accession>
<proteinExistence type="predicted"/>
<feature type="region of interest" description="Disordered" evidence="2">
    <location>
        <begin position="151"/>
        <end position="242"/>
    </location>
</feature>
<keyword evidence="1" id="KW-0175">Coiled coil</keyword>
<sequence>MSDLLTTTTLSGFPKSFLSSLKVLFDILDDRGTGYVKLSDIAERWRDDGSVDSLPPGVTAALRKVAPPDGKLTFETFVAGLKMALLNGTNESSETELNLNDVNDKAGRKEPILTTYRAKPVSAVNLGGHKSGPSNDVPSMSKQRAFSMPQLDGKVSYPHNGHSGPGRGERTDQQYFRSTTQQVTNRPPGNSNKNGAEPDMQAMHMWQKQQLQKSADQEKRRSERQSDFRKPGDGKSSTASISALPLERYSGLAGDIVHAKGRGSTAAPPGGTRMVKRRDSRRHTLANGVDFNMIKRMKLLERERDVLLQGLEMVERARTWYQQQLTAVQEKQHSATSHNDQSLETHQERISLQMARIFEVNQQLKALVESSEKGLPFHMNLAVGGAVRPHVDRATHATELREKDTTIGRLKSQNRMLTQEVSAISEKVTQLEQEKRQLIREMFEARAYKQMCENKKHSYDDMTFI</sequence>
<dbReference type="InterPro" id="IPR026828">
    <property type="entry name" value="SAPC2_1/2"/>
</dbReference>
<organism evidence="4 5">
    <name type="scientific">Ridgeia piscesae</name>
    <name type="common">Tubeworm</name>
    <dbReference type="NCBI Taxonomy" id="27915"/>
    <lineage>
        <taxon>Eukaryota</taxon>
        <taxon>Metazoa</taxon>
        <taxon>Spiralia</taxon>
        <taxon>Lophotrochozoa</taxon>
        <taxon>Annelida</taxon>
        <taxon>Polychaeta</taxon>
        <taxon>Sedentaria</taxon>
        <taxon>Canalipalpata</taxon>
        <taxon>Sabellida</taxon>
        <taxon>Siboglinidae</taxon>
        <taxon>Ridgeia</taxon>
    </lineage>
</organism>
<evidence type="ECO:0000313" key="5">
    <source>
        <dbReference type="Proteomes" id="UP001209878"/>
    </source>
</evidence>
<dbReference type="PANTHER" id="PTHR14907">
    <property type="entry name" value="FI14130P"/>
    <property type="match status" value="1"/>
</dbReference>
<evidence type="ECO:0000313" key="4">
    <source>
        <dbReference type="EMBL" id="KAK2162386.1"/>
    </source>
</evidence>
<reference evidence="4" key="1">
    <citation type="journal article" date="2023" name="Mol. Biol. Evol.">
        <title>Third-Generation Sequencing Reveals the Adaptive Role of the Epigenome in Three Deep-Sea Polychaetes.</title>
        <authorList>
            <person name="Perez M."/>
            <person name="Aroh O."/>
            <person name="Sun Y."/>
            <person name="Lan Y."/>
            <person name="Juniper S.K."/>
            <person name="Young C.R."/>
            <person name="Angers B."/>
            <person name="Qian P.Y."/>
        </authorList>
    </citation>
    <scope>NUCLEOTIDE SEQUENCE</scope>
    <source>
        <strain evidence="4">R07B-5</strain>
    </source>
</reference>
<name>A0AAD9NBS4_RIDPI</name>
<dbReference type="Pfam" id="PF25825">
    <property type="entry name" value="SAPC2_N"/>
    <property type="match status" value="1"/>
</dbReference>
<dbReference type="PANTHER" id="PTHR14907:SF2">
    <property type="entry name" value="SUPPRESSOR APC DOMAIN-CONTAINING PROTEIN 2"/>
    <property type="match status" value="1"/>
</dbReference>
<feature type="compositionally biased region" description="Polar residues" evidence="2">
    <location>
        <begin position="173"/>
        <end position="194"/>
    </location>
</feature>
<gene>
    <name evidence="4" type="ORF">NP493_1526g00022</name>
</gene>
<dbReference type="Pfam" id="PF11414">
    <property type="entry name" value="Suppressor_APC"/>
    <property type="match status" value="1"/>
</dbReference>
<feature type="coiled-coil region" evidence="1">
    <location>
        <begin position="414"/>
        <end position="448"/>
    </location>
</feature>
<keyword evidence="5" id="KW-1185">Reference proteome</keyword>
<evidence type="ECO:0000259" key="3">
    <source>
        <dbReference type="Pfam" id="PF25825"/>
    </source>
</evidence>
<dbReference type="EMBL" id="JAODUO010001526">
    <property type="protein sequence ID" value="KAK2162386.1"/>
    <property type="molecule type" value="Genomic_DNA"/>
</dbReference>
<protein>
    <recommendedName>
        <fullName evidence="3">Suppressor APC domain-containing protein</fullName>
    </recommendedName>
</protein>